<evidence type="ECO:0000313" key="3">
    <source>
        <dbReference type="EMBL" id="OAG03380.1"/>
    </source>
</evidence>
<evidence type="ECO:0000256" key="2">
    <source>
        <dbReference type="SAM" id="Phobius"/>
    </source>
</evidence>
<feature type="transmembrane region" description="Helical" evidence="2">
    <location>
        <begin position="131"/>
        <end position="152"/>
    </location>
</feature>
<evidence type="ECO:0000256" key="1">
    <source>
        <dbReference type="SAM" id="MobiDB-lite"/>
    </source>
</evidence>
<proteinExistence type="predicted"/>
<accession>A0A177C9I0</accession>
<feature type="transmembrane region" description="Helical" evidence="2">
    <location>
        <begin position="53"/>
        <end position="73"/>
    </location>
</feature>
<dbReference type="AlphaFoldDB" id="A0A177C9I0"/>
<keyword evidence="2" id="KW-1133">Transmembrane helix</keyword>
<dbReference type="Proteomes" id="UP000077069">
    <property type="component" value="Unassembled WGS sequence"/>
</dbReference>
<dbReference type="PANTHER" id="PTHR42083:SF1">
    <property type="entry name" value="MARVEL DOMAIN-CONTAINING PROTEIN"/>
    <property type="match status" value="1"/>
</dbReference>
<evidence type="ECO:0000313" key="4">
    <source>
        <dbReference type="Proteomes" id="UP000077069"/>
    </source>
</evidence>
<feature type="region of interest" description="Disordered" evidence="1">
    <location>
        <begin position="161"/>
        <end position="187"/>
    </location>
</feature>
<feature type="transmembrane region" description="Helical" evidence="2">
    <location>
        <begin position="80"/>
        <end position="101"/>
    </location>
</feature>
<feature type="transmembrane region" description="Helical" evidence="2">
    <location>
        <begin position="20"/>
        <end position="41"/>
    </location>
</feature>
<dbReference type="RefSeq" id="XP_018033745.1">
    <property type="nucleotide sequence ID" value="XM_018178764.1"/>
</dbReference>
<protein>
    <recommendedName>
        <fullName evidence="5">MARVEL domain-containing protein</fullName>
    </recommendedName>
</protein>
<evidence type="ECO:0008006" key="5">
    <source>
        <dbReference type="Google" id="ProtNLM"/>
    </source>
</evidence>
<keyword evidence="4" id="KW-1185">Reference proteome</keyword>
<organism evidence="3 4">
    <name type="scientific">Paraphaeosphaeria sporulosa</name>
    <dbReference type="NCBI Taxonomy" id="1460663"/>
    <lineage>
        <taxon>Eukaryota</taxon>
        <taxon>Fungi</taxon>
        <taxon>Dikarya</taxon>
        <taxon>Ascomycota</taxon>
        <taxon>Pezizomycotina</taxon>
        <taxon>Dothideomycetes</taxon>
        <taxon>Pleosporomycetidae</taxon>
        <taxon>Pleosporales</taxon>
        <taxon>Massarineae</taxon>
        <taxon>Didymosphaeriaceae</taxon>
        <taxon>Paraphaeosphaeria</taxon>
    </lineage>
</organism>
<name>A0A177C9I0_9PLEO</name>
<feature type="compositionally biased region" description="Basic and acidic residues" evidence="1">
    <location>
        <begin position="178"/>
        <end position="187"/>
    </location>
</feature>
<dbReference type="EMBL" id="KV441554">
    <property type="protein sequence ID" value="OAG03380.1"/>
    <property type="molecule type" value="Genomic_DNA"/>
</dbReference>
<gene>
    <name evidence="3" type="ORF">CC84DRAFT_1165626</name>
</gene>
<dbReference type="GeneID" id="28762250"/>
<sequence length="187" mass="20985">MAAPKSTFRSAVHTRLDKPLVSLFRVIQFAFALGSGISYAIELSHEHTSSEFIFAQLEFAITIITQIIDAFTLRSYRLTFLVESTICVLWLALFGVFYQIYPNGEELQSQYDDMTLGRAKTAVWLDLINSLLWLGSAVFSTVMCCAGTNGAIKWNLEQSRGKNSRKDREGAAEMESGVFHERPQGSR</sequence>
<keyword evidence="2" id="KW-0472">Membrane</keyword>
<dbReference type="InParanoid" id="A0A177C9I0"/>
<reference evidence="3 4" key="1">
    <citation type="submission" date="2016-05" db="EMBL/GenBank/DDBJ databases">
        <title>Comparative analysis of secretome profiles of manganese(II)-oxidizing ascomycete fungi.</title>
        <authorList>
            <consortium name="DOE Joint Genome Institute"/>
            <person name="Zeiner C.A."/>
            <person name="Purvine S.O."/>
            <person name="Zink E.M."/>
            <person name="Wu S."/>
            <person name="Pasa-Tolic L."/>
            <person name="Chaput D.L."/>
            <person name="Haridas S."/>
            <person name="Grigoriev I.V."/>
            <person name="Santelli C.M."/>
            <person name="Hansel C.M."/>
        </authorList>
    </citation>
    <scope>NUCLEOTIDE SEQUENCE [LARGE SCALE GENOMIC DNA]</scope>
    <source>
        <strain evidence="3 4">AP3s5-JAC2a</strain>
    </source>
</reference>
<dbReference type="PANTHER" id="PTHR42083">
    <property type="entry name" value="MARVEL DOMAIN-CONTAINING PROTEIN"/>
    <property type="match status" value="1"/>
</dbReference>
<keyword evidence="2" id="KW-0812">Transmembrane</keyword>
<dbReference type="OrthoDB" id="5363290at2759"/>